<name>A0ABV5F8J9_9FLAO</name>
<dbReference type="RefSeq" id="WP_379859885.1">
    <property type="nucleotide sequence ID" value="NZ_JBHMFC010000009.1"/>
</dbReference>
<dbReference type="Proteomes" id="UP001589585">
    <property type="component" value="Unassembled WGS sequence"/>
</dbReference>
<evidence type="ECO:0000313" key="1">
    <source>
        <dbReference type="EMBL" id="MFB9055694.1"/>
    </source>
</evidence>
<organism evidence="1 2">
    <name type="scientific">Mariniflexile ostreae</name>
    <dbReference type="NCBI Taxonomy" id="1520892"/>
    <lineage>
        <taxon>Bacteria</taxon>
        <taxon>Pseudomonadati</taxon>
        <taxon>Bacteroidota</taxon>
        <taxon>Flavobacteriia</taxon>
        <taxon>Flavobacteriales</taxon>
        <taxon>Flavobacteriaceae</taxon>
        <taxon>Mariniflexile</taxon>
    </lineage>
</organism>
<dbReference type="EMBL" id="JBHMFC010000009">
    <property type="protein sequence ID" value="MFB9055694.1"/>
    <property type="molecule type" value="Genomic_DNA"/>
</dbReference>
<accession>A0ABV5F8J9</accession>
<sequence length="270" mass="31589">MKIILSSFVLCLSLLSCGNTNKKDKHKEASSEFQNKAHELVYTMTEKVGNYKALINKKDVVYTYTYQLPDGKTDVITEKYIFNGELSYGAYTKHERTLPQLEGLIEQGFDGSEFWLKHNGKVLDDETLLKGVVFNRPTNFYWFTMMQKLLDKGLKYELIGEKKINDNNYDIVNVTFDLKDKETTDTYQLYINKKTALVDQFLFTVADFDVIENPYLMVLEYENVDGLLLPTKRKYKKSTWKADVTDDPWIEVTWSDIKFNNNLTIEDFRK</sequence>
<evidence type="ECO:0000313" key="2">
    <source>
        <dbReference type="Proteomes" id="UP001589585"/>
    </source>
</evidence>
<reference evidence="1 2" key="1">
    <citation type="submission" date="2024-09" db="EMBL/GenBank/DDBJ databases">
        <authorList>
            <person name="Sun Q."/>
            <person name="Mori K."/>
        </authorList>
    </citation>
    <scope>NUCLEOTIDE SEQUENCE [LARGE SCALE GENOMIC DNA]</scope>
    <source>
        <strain evidence="1 2">CECT 8622</strain>
    </source>
</reference>
<dbReference type="PROSITE" id="PS51257">
    <property type="entry name" value="PROKAR_LIPOPROTEIN"/>
    <property type="match status" value="1"/>
</dbReference>
<gene>
    <name evidence="1" type="ORF">ACFFU9_02975</name>
</gene>
<comment type="caution">
    <text evidence="1">The sequence shown here is derived from an EMBL/GenBank/DDBJ whole genome shotgun (WGS) entry which is preliminary data.</text>
</comment>
<proteinExistence type="predicted"/>
<evidence type="ECO:0008006" key="3">
    <source>
        <dbReference type="Google" id="ProtNLM"/>
    </source>
</evidence>
<keyword evidence="2" id="KW-1185">Reference proteome</keyword>
<protein>
    <recommendedName>
        <fullName evidence="3">Outer membrane lipoprotein-sorting protein</fullName>
    </recommendedName>
</protein>